<keyword evidence="2" id="KW-1185">Reference proteome</keyword>
<reference evidence="2" key="1">
    <citation type="journal article" date="2019" name="Int. J. Syst. Evol. Microbiol.">
        <title>The Global Catalogue of Microorganisms (GCM) 10K type strain sequencing project: providing services to taxonomists for standard genome sequencing and annotation.</title>
        <authorList>
            <consortium name="The Broad Institute Genomics Platform"/>
            <consortium name="The Broad Institute Genome Sequencing Center for Infectious Disease"/>
            <person name="Wu L."/>
            <person name="Ma J."/>
        </authorList>
    </citation>
    <scope>NUCLEOTIDE SEQUENCE [LARGE SCALE GENOMIC DNA]</scope>
    <source>
        <strain evidence="2">XZYJT-10</strain>
    </source>
</reference>
<accession>A0ABW2HUE5</accession>
<proteinExistence type="predicted"/>
<dbReference type="RefSeq" id="WP_378970297.1">
    <property type="nucleotide sequence ID" value="NZ_JBHTBJ010000013.1"/>
</dbReference>
<comment type="caution">
    <text evidence="1">The sequence shown here is derived from an EMBL/GenBank/DDBJ whole genome shotgun (WGS) entry which is preliminary data.</text>
</comment>
<dbReference type="EMBL" id="JBHTBJ010000013">
    <property type="protein sequence ID" value="MFC7276241.1"/>
    <property type="molecule type" value="Genomic_DNA"/>
</dbReference>
<sequence>MIQRLRAIVERAVRRQAVRAADADAHWRRITNRPPQVIHASPADLASELFWTLHIDPVAREYGIECPTALRRVLPDDHVLERPNGELVLIVRVDRECS</sequence>
<name>A0ABW2HUE5_9ACTN</name>
<protein>
    <submittedName>
        <fullName evidence="1">Uncharacterized protein</fullName>
    </submittedName>
</protein>
<organism evidence="1 2">
    <name type="scientific">Paractinoplanes rhizophilus</name>
    <dbReference type="NCBI Taxonomy" id="1416877"/>
    <lineage>
        <taxon>Bacteria</taxon>
        <taxon>Bacillati</taxon>
        <taxon>Actinomycetota</taxon>
        <taxon>Actinomycetes</taxon>
        <taxon>Micromonosporales</taxon>
        <taxon>Micromonosporaceae</taxon>
        <taxon>Paractinoplanes</taxon>
    </lineage>
</organism>
<dbReference type="Proteomes" id="UP001596548">
    <property type="component" value="Unassembled WGS sequence"/>
</dbReference>
<gene>
    <name evidence="1" type="ORF">ACFQS1_19790</name>
</gene>
<evidence type="ECO:0000313" key="1">
    <source>
        <dbReference type="EMBL" id="MFC7276241.1"/>
    </source>
</evidence>
<evidence type="ECO:0000313" key="2">
    <source>
        <dbReference type="Proteomes" id="UP001596548"/>
    </source>
</evidence>